<dbReference type="Proteomes" id="UP000237378">
    <property type="component" value="Unassembled WGS sequence"/>
</dbReference>
<name>A0A2S3WLJ8_PSEPU</name>
<dbReference type="Gene3D" id="3.60.40.10">
    <property type="entry name" value="PPM-type phosphatase domain"/>
    <property type="match status" value="1"/>
</dbReference>
<organism evidence="1 2">
    <name type="scientific">Pseudomonas putida</name>
    <name type="common">Arthrobacter siderocapsulatus</name>
    <dbReference type="NCBI Taxonomy" id="303"/>
    <lineage>
        <taxon>Bacteria</taxon>
        <taxon>Pseudomonadati</taxon>
        <taxon>Pseudomonadota</taxon>
        <taxon>Gammaproteobacteria</taxon>
        <taxon>Pseudomonadales</taxon>
        <taxon>Pseudomonadaceae</taxon>
        <taxon>Pseudomonas</taxon>
    </lineage>
</organism>
<comment type="caution">
    <text evidence="1">The sequence shown here is derived from an EMBL/GenBank/DDBJ whole genome shotgun (WGS) entry which is preliminary data.</text>
</comment>
<reference evidence="1 2" key="2">
    <citation type="submission" date="2018-03" db="EMBL/GenBank/DDBJ databases">
        <title>Draft genome of Pseudomonas putida strain KH-18-2.</title>
        <authorList>
            <person name="Yoshizawa S."/>
            <person name="Khan N.H."/>
            <person name="Nishimura M."/>
            <person name="Chiura H.X."/>
            <person name="Ogura Y."/>
            <person name="Hayashi T."/>
            <person name="Kogure K."/>
        </authorList>
    </citation>
    <scope>NUCLEOTIDE SEQUENCE [LARGE SCALE GENOMIC DNA]</scope>
    <source>
        <strain evidence="1 2">KH-18-2</strain>
    </source>
</reference>
<evidence type="ECO:0000313" key="1">
    <source>
        <dbReference type="EMBL" id="POF99709.1"/>
    </source>
</evidence>
<proteinExistence type="predicted"/>
<reference evidence="1 2" key="1">
    <citation type="submission" date="2016-08" db="EMBL/GenBank/DDBJ databases">
        <authorList>
            <person name="Seilhamer J.J."/>
        </authorList>
    </citation>
    <scope>NUCLEOTIDE SEQUENCE [LARGE SCALE GENOMIC DNA]</scope>
    <source>
        <strain evidence="1 2">KH-18-2</strain>
    </source>
</reference>
<dbReference type="SUPFAM" id="SSF81606">
    <property type="entry name" value="PP2C-like"/>
    <property type="match status" value="1"/>
</dbReference>
<gene>
    <name evidence="1" type="ORF">BGP82_28115</name>
</gene>
<dbReference type="InterPro" id="IPR036457">
    <property type="entry name" value="PPM-type-like_dom_sf"/>
</dbReference>
<protein>
    <submittedName>
        <fullName evidence="1">Serine/threonine protein phosphatase</fullName>
    </submittedName>
</protein>
<sequence>MRYQTRSVKGHDRAANHDFAAAEIHGARGLFVIMDGTSKPGSGQLAQGLAQGVIRAYLSNVAQGADDSSPEQVQQLLNGILVDMHRQLFTNQTGTTSYLIGVASQGLLTVAYEGDCACGMAGNDGNIEWFTPPHCQANWKRDRSHRELALDPARNLVTRSLRATRAPNPDFLRQPAPAGTRFVFATDGFWAELTESQQAAAINEPAGDIAVVSDDVTWIDVRM</sequence>
<accession>A0A2S3WLJ8</accession>
<dbReference type="AlphaFoldDB" id="A0A2S3WLJ8"/>
<evidence type="ECO:0000313" key="2">
    <source>
        <dbReference type="Proteomes" id="UP000237378"/>
    </source>
</evidence>
<dbReference type="EMBL" id="MING01000087">
    <property type="protein sequence ID" value="POF99709.1"/>
    <property type="molecule type" value="Genomic_DNA"/>
</dbReference>
<dbReference type="RefSeq" id="WP_004577603.1">
    <property type="nucleotide sequence ID" value="NZ_AP015031.1"/>
</dbReference>